<evidence type="ECO:0000313" key="3">
    <source>
        <dbReference type="EMBL" id="QCB92945.1"/>
    </source>
</evidence>
<dbReference type="AlphaFoldDB" id="A0A4V1CMH3"/>
<dbReference type="Gene3D" id="3.40.50.880">
    <property type="match status" value="1"/>
</dbReference>
<dbReference type="OrthoDB" id="5196541at2"/>
<gene>
    <name evidence="3" type="ORF">E5225_04600</name>
</gene>
<name>A0A4V1CMH3_9CELL</name>
<sequence length="267" mass="27869">MRPFLFLGVRPEDAPADDEYAAMLRCTGLSESTLRRVRLEAAPLGDVDLDAWSGIVLGGGPFCVSDPEDAKSPVQRRVEADLARLLDAVVPADVPFFGACYGIGTLGRHQGGVVDRTYPEPVGAVTVELTPAGRADPVLGSAPASFGAFVGHKESLAVPPPHAVVLATSAGAPVQAFRVGRNVYATQFHPELDVAGLTTRVEAYRYDGYFDPAEAAEVVAAARESGVQVPGVLRAFVDRYADAGLHPGDQSGTSAPHPRGEIGAAQG</sequence>
<dbReference type="SUPFAM" id="SSF52317">
    <property type="entry name" value="Class I glutamine amidotransferase-like"/>
    <property type="match status" value="1"/>
</dbReference>
<dbReference type="PANTHER" id="PTHR42695">
    <property type="entry name" value="GLUTAMINE AMIDOTRANSFERASE YLR126C-RELATED"/>
    <property type="match status" value="1"/>
</dbReference>
<evidence type="ECO:0000313" key="4">
    <source>
        <dbReference type="Proteomes" id="UP000296469"/>
    </source>
</evidence>
<keyword evidence="3" id="KW-0315">Glutamine amidotransferase</keyword>
<dbReference type="EMBL" id="CP039291">
    <property type="protein sequence ID" value="QCB92945.1"/>
    <property type="molecule type" value="Genomic_DNA"/>
</dbReference>
<dbReference type="NCBIfam" id="NF005743">
    <property type="entry name" value="PRK07567.1"/>
    <property type="match status" value="1"/>
</dbReference>
<dbReference type="GO" id="GO:0005829">
    <property type="term" value="C:cytosol"/>
    <property type="evidence" value="ECO:0007669"/>
    <property type="project" value="TreeGrafter"/>
</dbReference>
<evidence type="ECO:0000259" key="2">
    <source>
        <dbReference type="Pfam" id="PF00117"/>
    </source>
</evidence>
<evidence type="ECO:0000256" key="1">
    <source>
        <dbReference type="SAM" id="MobiDB-lite"/>
    </source>
</evidence>
<accession>A0A4V1CMH3</accession>
<keyword evidence="3" id="KW-0808">Transferase</keyword>
<proteinExistence type="predicted"/>
<organism evidence="3 4">
    <name type="scientific">Cellulomonas shaoxiangyii</name>
    <dbReference type="NCBI Taxonomy" id="2566013"/>
    <lineage>
        <taxon>Bacteria</taxon>
        <taxon>Bacillati</taxon>
        <taxon>Actinomycetota</taxon>
        <taxon>Actinomycetes</taxon>
        <taxon>Micrococcales</taxon>
        <taxon>Cellulomonadaceae</taxon>
        <taxon>Cellulomonas</taxon>
    </lineage>
</organism>
<feature type="region of interest" description="Disordered" evidence="1">
    <location>
        <begin position="245"/>
        <end position="267"/>
    </location>
</feature>
<dbReference type="PANTHER" id="PTHR42695:SF5">
    <property type="entry name" value="GLUTAMINE AMIDOTRANSFERASE YLR126C-RELATED"/>
    <property type="match status" value="1"/>
</dbReference>
<dbReference type="Pfam" id="PF00117">
    <property type="entry name" value="GATase"/>
    <property type="match status" value="1"/>
</dbReference>
<dbReference type="Proteomes" id="UP000296469">
    <property type="component" value="Chromosome"/>
</dbReference>
<dbReference type="InterPro" id="IPR029062">
    <property type="entry name" value="Class_I_gatase-like"/>
</dbReference>
<feature type="domain" description="Glutamine amidotransferase" evidence="2">
    <location>
        <begin position="50"/>
        <end position="192"/>
    </location>
</feature>
<dbReference type="InterPro" id="IPR017926">
    <property type="entry name" value="GATASE"/>
</dbReference>
<dbReference type="InterPro" id="IPR044992">
    <property type="entry name" value="ChyE-like"/>
</dbReference>
<protein>
    <submittedName>
        <fullName evidence="3">Glutamine amidotransferase</fullName>
    </submittedName>
</protein>
<dbReference type="KEGG" id="celz:E5225_04600"/>
<dbReference type="CDD" id="cd01741">
    <property type="entry name" value="GATase1_1"/>
    <property type="match status" value="1"/>
</dbReference>
<keyword evidence="4" id="KW-1185">Reference proteome</keyword>
<dbReference type="RefSeq" id="WP_135973008.1">
    <property type="nucleotide sequence ID" value="NZ_CP039291.1"/>
</dbReference>
<reference evidence="3 4" key="1">
    <citation type="submission" date="2019-04" db="EMBL/GenBank/DDBJ databases">
        <title>Isolation and identification of Cellulomonas shaoxiangyii sp. Nov. isolated from feces of the Tibetan antelopes (Pantholops hodgsonii) in the Qinghai-Tibet plateau of China.</title>
        <authorList>
            <person name="Tian Z."/>
        </authorList>
    </citation>
    <scope>NUCLEOTIDE SEQUENCE [LARGE SCALE GENOMIC DNA]</scope>
    <source>
        <strain evidence="3 4">Z28</strain>
    </source>
</reference>
<dbReference type="PROSITE" id="PS51273">
    <property type="entry name" value="GATASE_TYPE_1"/>
    <property type="match status" value="1"/>
</dbReference>
<dbReference type="GO" id="GO:0016740">
    <property type="term" value="F:transferase activity"/>
    <property type="evidence" value="ECO:0007669"/>
    <property type="project" value="UniProtKB-KW"/>
</dbReference>